<dbReference type="AlphaFoldDB" id="A0A7S2HK95"/>
<reference evidence="3" key="1">
    <citation type="submission" date="2021-01" db="EMBL/GenBank/DDBJ databases">
        <authorList>
            <person name="Corre E."/>
            <person name="Pelletier E."/>
            <person name="Niang G."/>
            <person name="Scheremetjew M."/>
            <person name="Finn R."/>
            <person name="Kale V."/>
            <person name="Holt S."/>
            <person name="Cochrane G."/>
            <person name="Meng A."/>
            <person name="Brown T."/>
            <person name="Cohen L."/>
        </authorList>
    </citation>
    <scope>NUCLEOTIDE SEQUENCE</scope>
    <source>
        <strain evidence="3">RCC3387</strain>
    </source>
</reference>
<dbReference type="PANTHER" id="PTHR48104">
    <property type="entry name" value="METACASPASE-4"/>
    <property type="match status" value="1"/>
</dbReference>
<dbReference type="GO" id="GO:0005737">
    <property type="term" value="C:cytoplasm"/>
    <property type="evidence" value="ECO:0007669"/>
    <property type="project" value="TreeGrafter"/>
</dbReference>
<evidence type="ECO:0000256" key="1">
    <source>
        <dbReference type="ARBA" id="ARBA00009005"/>
    </source>
</evidence>
<dbReference type="EMBL" id="HBGW01004248">
    <property type="protein sequence ID" value="CAD9493130.1"/>
    <property type="molecule type" value="Transcribed_RNA"/>
</dbReference>
<evidence type="ECO:0000313" key="3">
    <source>
        <dbReference type="EMBL" id="CAD9493130.1"/>
    </source>
</evidence>
<proteinExistence type="inferred from homology"/>
<organism evidence="3">
    <name type="scientific">Zooxanthella nutricula</name>
    <dbReference type="NCBI Taxonomy" id="1333877"/>
    <lineage>
        <taxon>Eukaryota</taxon>
        <taxon>Sar</taxon>
        <taxon>Alveolata</taxon>
        <taxon>Dinophyceae</taxon>
        <taxon>Peridiniales</taxon>
        <taxon>Peridiniales incertae sedis</taxon>
        <taxon>Zooxanthella</taxon>
    </lineage>
</organism>
<dbReference type="Gene3D" id="3.40.50.1460">
    <property type="match status" value="1"/>
</dbReference>
<protein>
    <recommendedName>
        <fullName evidence="2">Peptidase C14 caspase domain-containing protein</fullName>
    </recommendedName>
</protein>
<accession>A0A7S2HK95</accession>
<evidence type="ECO:0000259" key="2">
    <source>
        <dbReference type="Pfam" id="PF00656"/>
    </source>
</evidence>
<gene>
    <name evidence="3" type="ORF">BRAN1462_LOCUS2827</name>
</gene>
<sequence length="358" mass="38353">MDFLKNLVGAAQALKQTNQPVASVANYLRRAPATSGDGDVHMLIFALDYKRTSNALTCSMDGRNMEALARACGVTDCVAMYDEQCTKDAAFRAIQQVGARCGDDDYFIIYYSGHGTSVEDSDGDEEDGQDEAFCFVDPAGQISCDTLMTDDEFAECVAGATEEGVRIVILTDCCHSGTIADLEKDEWEQREVVSIAGCLDGQTSGDMGKGGIFTHALLLAIDQLQDAGTDDYSIGMLYNLTLDKDNKVFNSAQDITIQTSRAVKPDGMAWPLIPKTDYKAPLTQAAQQAGGGGTAEEAMQQAMVNPQLLQQLGIKPQLAQFINSSGLQSGEIDVKQFLKAGVECYMAGGCTKDACAIQ</sequence>
<dbReference type="GO" id="GO:0006508">
    <property type="term" value="P:proteolysis"/>
    <property type="evidence" value="ECO:0007669"/>
    <property type="project" value="InterPro"/>
</dbReference>
<dbReference type="Pfam" id="PF00656">
    <property type="entry name" value="Peptidase_C14"/>
    <property type="match status" value="1"/>
</dbReference>
<dbReference type="InterPro" id="IPR050452">
    <property type="entry name" value="Metacaspase"/>
</dbReference>
<name>A0A7S2HK95_9DINO</name>
<comment type="similarity">
    <text evidence="1">Belongs to the peptidase C14B family.</text>
</comment>
<dbReference type="PANTHER" id="PTHR48104:SF30">
    <property type="entry name" value="METACASPASE-1"/>
    <property type="match status" value="1"/>
</dbReference>
<feature type="domain" description="Peptidase C14 caspase" evidence="2">
    <location>
        <begin position="43"/>
        <end position="224"/>
    </location>
</feature>
<dbReference type="InterPro" id="IPR011600">
    <property type="entry name" value="Pept_C14_caspase"/>
</dbReference>
<dbReference type="GO" id="GO:0004197">
    <property type="term" value="F:cysteine-type endopeptidase activity"/>
    <property type="evidence" value="ECO:0007669"/>
    <property type="project" value="InterPro"/>
</dbReference>